<dbReference type="PANTHER" id="PTHR43081">
    <property type="entry name" value="ADENYLATE CYCLASE, TERMINAL-DIFFERENTIATION SPECIFIC-RELATED"/>
    <property type="match status" value="1"/>
</dbReference>
<protein>
    <recommendedName>
        <fullName evidence="2">Guanylate cyclase domain-containing protein</fullName>
    </recommendedName>
</protein>
<dbReference type="GO" id="GO:0009190">
    <property type="term" value="P:cyclic nucleotide biosynthetic process"/>
    <property type="evidence" value="ECO:0007669"/>
    <property type="project" value="InterPro"/>
</dbReference>
<feature type="transmembrane region" description="Helical" evidence="1">
    <location>
        <begin position="105"/>
        <end position="129"/>
    </location>
</feature>
<feature type="transmembrane region" description="Helical" evidence="1">
    <location>
        <begin position="150"/>
        <end position="175"/>
    </location>
</feature>
<dbReference type="InterPro" id="IPR029787">
    <property type="entry name" value="Nucleotide_cyclase"/>
</dbReference>
<dbReference type="EMBL" id="CAKLBY020000073">
    <property type="protein sequence ID" value="CAK7924210.1"/>
    <property type="molecule type" value="Genomic_DNA"/>
</dbReference>
<dbReference type="PANTHER" id="PTHR43081:SF1">
    <property type="entry name" value="ADENYLATE CYCLASE, TERMINAL-DIFFERENTIATION SPECIFIC"/>
    <property type="match status" value="1"/>
</dbReference>
<keyword evidence="1" id="KW-0812">Transmembrane</keyword>
<dbReference type="AlphaFoldDB" id="A0AAV1TSQ3"/>
<dbReference type="SUPFAM" id="SSF55073">
    <property type="entry name" value="Nucleotide cyclase"/>
    <property type="match status" value="1"/>
</dbReference>
<name>A0AAV1TSQ3_9STRA</name>
<feature type="transmembrane region" description="Helical" evidence="1">
    <location>
        <begin position="181"/>
        <end position="209"/>
    </location>
</feature>
<feature type="domain" description="Guanylate cyclase" evidence="2">
    <location>
        <begin position="330"/>
        <end position="496"/>
    </location>
</feature>
<feature type="transmembrane region" description="Helical" evidence="1">
    <location>
        <begin position="272"/>
        <end position="291"/>
    </location>
</feature>
<dbReference type="Pfam" id="PF00211">
    <property type="entry name" value="Guanylate_cyc"/>
    <property type="match status" value="1"/>
</dbReference>
<evidence type="ECO:0000256" key="1">
    <source>
        <dbReference type="SAM" id="Phobius"/>
    </source>
</evidence>
<gene>
    <name evidence="3" type="ORF">PM001_LOCUS9360</name>
</gene>
<evidence type="ECO:0000313" key="3">
    <source>
        <dbReference type="EMBL" id="CAK7924210.1"/>
    </source>
</evidence>
<comment type="caution">
    <text evidence="3">The sequence shown here is derived from an EMBL/GenBank/DDBJ whole genome shotgun (WGS) entry which is preliminary data.</text>
</comment>
<proteinExistence type="predicted"/>
<keyword evidence="1" id="KW-1133">Transmembrane helix</keyword>
<dbReference type="Proteomes" id="UP001162060">
    <property type="component" value="Unassembled WGS sequence"/>
</dbReference>
<dbReference type="InterPro" id="IPR050697">
    <property type="entry name" value="Adenylyl/Guanylyl_Cyclase_3/4"/>
</dbReference>
<dbReference type="InterPro" id="IPR001054">
    <property type="entry name" value="A/G_cyclase"/>
</dbReference>
<reference evidence="3" key="1">
    <citation type="submission" date="2024-01" db="EMBL/GenBank/DDBJ databases">
        <authorList>
            <person name="Webb A."/>
        </authorList>
    </citation>
    <scope>NUCLEOTIDE SEQUENCE</scope>
    <source>
        <strain evidence="3">Pm1</strain>
    </source>
</reference>
<keyword evidence="1" id="KW-0472">Membrane</keyword>
<evidence type="ECO:0000313" key="4">
    <source>
        <dbReference type="Proteomes" id="UP001162060"/>
    </source>
</evidence>
<dbReference type="GO" id="GO:0035556">
    <property type="term" value="P:intracellular signal transduction"/>
    <property type="evidence" value="ECO:0007669"/>
    <property type="project" value="InterPro"/>
</dbReference>
<organism evidence="3 4">
    <name type="scientific">Peronospora matthiolae</name>
    <dbReference type="NCBI Taxonomy" id="2874970"/>
    <lineage>
        <taxon>Eukaryota</taxon>
        <taxon>Sar</taxon>
        <taxon>Stramenopiles</taxon>
        <taxon>Oomycota</taxon>
        <taxon>Peronosporomycetes</taxon>
        <taxon>Peronosporales</taxon>
        <taxon>Peronosporaceae</taxon>
        <taxon>Peronospora</taxon>
    </lineage>
</organism>
<feature type="transmembrane region" description="Helical" evidence="1">
    <location>
        <begin position="38"/>
        <end position="60"/>
    </location>
</feature>
<accession>A0AAV1TSQ3</accession>
<dbReference type="Gene3D" id="3.30.70.1230">
    <property type="entry name" value="Nucleotide cyclase"/>
    <property type="match status" value="1"/>
</dbReference>
<evidence type="ECO:0000259" key="2">
    <source>
        <dbReference type="Pfam" id="PF00211"/>
    </source>
</evidence>
<feature type="transmembrane region" description="Helical" evidence="1">
    <location>
        <begin position="6"/>
        <end position="26"/>
    </location>
</feature>
<feature type="transmembrane region" description="Helical" evidence="1">
    <location>
        <begin position="230"/>
        <end position="252"/>
    </location>
</feature>
<sequence length="566" mass="63481">MIWAFFCVTALALSTAGTGLILFKFCKDWEGRASCVRWLLAAFFICQFITASARLAYFIWLTIAINKGSHSGDYEDMQEQAVVTTELYDMGTSAVLKLIQKQNGWITTVIIIGDTSQFGILIWITALVYELSKLVALSMDRGETHERAKIRLYSTIGHVSIAVFLLVQVALAISYMGYSRYAYSMLLAVYALQTGVFVYMIVTVVVLKVNGRSYESIHGRFVTSPLYRRLKWIMLAYAFFAFQFQLSSVILYAAPADKQKLSEFAGVSFTLYYLRGFVFSIVTGCSQLCMVKCMSCCVPEEIKAEYTQRLECMTSPGGYDLPCVNPVFVVTDIESSSALWAIEDGRIMQQATRLHDDILRSLLAAYRGYEVATAGDSFQLAFHTIREAVEYCLTAQMHLLKAKWPKDLHGLIPATRKERVGTKTIFRGLRVRMGVHDAAESDGPLICDVHVVTGKLTYTGASEVITNEIGGLGPGGHILVTERVAEWLVTNSSQMDVKFVMEHVCKYSLPRSNVALEVFQVVPKSLAMRCKSFRSPQHVVQIERETSQTRAECRMFYTSLQLLTYS</sequence>